<dbReference type="PANTHER" id="PTHR12128">
    <property type="entry name" value="DIHYDRODIPICOLINATE SYNTHASE"/>
    <property type="match status" value="1"/>
</dbReference>
<dbReference type="InterPro" id="IPR013785">
    <property type="entry name" value="Aldolase_TIM"/>
</dbReference>
<dbReference type="SMART" id="SM01130">
    <property type="entry name" value="DHDPS"/>
    <property type="match status" value="1"/>
</dbReference>
<accession>A0A963YW34</accession>
<dbReference type="RefSeq" id="WP_227323680.1">
    <property type="nucleotide sequence ID" value="NZ_JAESVB010000022.1"/>
</dbReference>
<dbReference type="CDD" id="cd00408">
    <property type="entry name" value="DHDPS-like"/>
    <property type="match status" value="1"/>
</dbReference>
<organism evidence="5 6">
    <name type="scientific">Acidisoma silvae</name>
    <dbReference type="NCBI Taxonomy" id="2802396"/>
    <lineage>
        <taxon>Bacteria</taxon>
        <taxon>Pseudomonadati</taxon>
        <taxon>Pseudomonadota</taxon>
        <taxon>Alphaproteobacteria</taxon>
        <taxon>Acetobacterales</taxon>
        <taxon>Acidocellaceae</taxon>
        <taxon>Acidisoma</taxon>
    </lineage>
</organism>
<keyword evidence="6" id="KW-1185">Reference proteome</keyword>
<dbReference type="InterPro" id="IPR002220">
    <property type="entry name" value="DapA-like"/>
</dbReference>
<comment type="caution">
    <text evidence="5">The sequence shown here is derived from an EMBL/GenBank/DDBJ whole genome shotgun (WGS) entry which is preliminary data.</text>
</comment>
<evidence type="ECO:0000313" key="6">
    <source>
        <dbReference type="Proteomes" id="UP000708298"/>
    </source>
</evidence>
<dbReference type="AlphaFoldDB" id="A0A963YW34"/>
<name>A0A963YW34_9PROT</name>
<evidence type="ECO:0000256" key="1">
    <source>
        <dbReference type="ARBA" id="ARBA00007592"/>
    </source>
</evidence>
<evidence type="ECO:0000256" key="2">
    <source>
        <dbReference type="ARBA" id="ARBA00023239"/>
    </source>
</evidence>
<proteinExistence type="inferred from homology"/>
<dbReference type="GO" id="GO:0008840">
    <property type="term" value="F:4-hydroxy-tetrahydrodipicolinate synthase activity"/>
    <property type="evidence" value="ECO:0007669"/>
    <property type="project" value="TreeGrafter"/>
</dbReference>
<feature type="active site" description="Proton donor/acceptor" evidence="4">
    <location>
        <position position="142"/>
    </location>
</feature>
<dbReference type="Gene3D" id="3.20.20.70">
    <property type="entry name" value="Aldolase class I"/>
    <property type="match status" value="1"/>
</dbReference>
<dbReference type="Pfam" id="PF00701">
    <property type="entry name" value="DHDPS"/>
    <property type="match status" value="1"/>
</dbReference>
<dbReference type="PANTHER" id="PTHR12128:SF66">
    <property type="entry name" value="4-HYDROXY-2-OXOGLUTARATE ALDOLASE, MITOCHONDRIAL"/>
    <property type="match status" value="1"/>
</dbReference>
<comment type="similarity">
    <text evidence="1 3">Belongs to the DapA family.</text>
</comment>
<sequence length="316" mass="34955">MQHRFLDGIIAVMLTPFHDDGGIDYGSLSRLIDWYIANGVDVLFAVCQSSEMFFLSLEERVALSRFVVDQARGRVAVISSGHVSDSREDQLTELTAMAATGPDAVVLITNRLDPRNLGETAFRSNLDWLLARLPADMPLGLYECPAPYRRLLADSELAVCAASGRFAILKDVCCDLARIERRLQIVSGSPLTIVNANGTIALEAMKLGSRGYSGVFTNIHPDLYAWMYRSWRSQPDLAEALSASLSVASVSELMGYPALAKLYLQKLGVLDSIRCRSIDYDIRERFWWGGEPILDKIGIMSERFRSEIAALPVAAE</sequence>
<reference evidence="5" key="2">
    <citation type="submission" date="2021-01" db="EMBL/GenBank/DDBJ databases">
        <authorList>
            <person name="Mieszkin S."/>
            <person name="Pouder E."/>
            <person name="Alain K."/>
        </authorList>
    </citation>
    <scope>NUCLEOTIDE SEQUENCE</scope>
    <source>
        <strain evidence="5">HW T2.11</strain>
    </source>
</reference>
<reference evidence="5" key="1">
    <citation type="journal article" date="2021" name="Microorganisms">
        <title>Acidisoma silvae sp. nov. and Acidisomacellulosilytica sp. nov., Two Acidophilic Bacteria Isolated from Decaying Wood, Hydrolyzing Cellulose and Producing Poly-3-hydroxybutyrate.</title>
        <authorList>
            <person name="Mieszkin S."/>
            <person name="Pouder E."/>
            <person name="Uroz S."/>
            <person name="Simon-Colin C."/>
            <person name="Alain K."/>
        </authorList>
    </citation>
    <scope>NUCLEOTIDE SEQUENCE</scope>
    <source>
        <strain evidence="5">HW T2.11</strain>
    </source>
</reference>
<dbReference type="PIRSF" id="PIRSF001365">
    <property type="entry name" value="DHDPS"/>
    <property type="match status" value="1"/>
</dbReference>
<protein>
    <submittedName>
        <fullName evidence="5">Dihydrodipicolinate synthase family protein</fullName>
    </submittedName>
</protein>
<dbReference type="EMBL" id="JAESVB010000022">
    <property type="protein sequence ID" value="MCB8878036.1"/>
    <property type="molecule type" value="Genomic_DNA"/>
</dbReference>
<gene>
    <name evidence="5" type="ORF">ASILVAE211_22795</name>
</gene>
<keyword evidence="2 3" id="KW-0456">Lyase</keyword>
<evidence type="ECO:0000313" key="5">
    <source>
        <dbReference type="EMBL" id="MCB8878036.1"/>
    </source>
</evidence>
<dbReference type="Proteomes" id="UP000708298">
    <property type="component" value="Unassembled WGS sequence"/>
</dbReference>
<evidence type="ECO:0000256" key="4">
    <source>
        <dbReference type="PIRSR" id="PIRSR001365-1"/>
    </source>
</evidence>
<dbReference type="SUPFAM" id="SSF51569">
    <property type="entry name" value="Aldolase"/>
    <property type="match status" value="1"/>
</dbReference>
<evidence type="ECO:0000256" key="3">
    <source>
        <dbReference type="PIRNR" id="PIRNR001365"/>
    </source>
</evidence>
<feature type="active site" description="Schiff-base intermediate with substrate" evidence="4">
    <location>
        <position position="170"/>
    </location>
</feature>